<dbReference type="AlphaFoldDB" id="A0A388JTE8"/>
<feature type="compositionally biased region" description="Basic and acidic residues" evidence="1">
    <location>
        <begin position="32"/>
        <end position="91"/>
    </location>
</feature>
<evidence type="ECO:0000256" key="1">
    <source>
        <dbReference type="SAM" id="MobiDB-lite"/>
    </source>
</evidence>
<keyword evidence="3" id="KW-1185">Reference proteome</keyword>
<comment type="caution">
    <text evidence="2">The sequence shown here is derived from an EMBL/GenBank/DDBJ whole genome shotgun (WGS) entry which is preliminary data.</text>
</comment>
<protein>
    <submittedName>
        <fullName evidence="2">Uncharacterized protein</fullName>
    </submittedName>
</protein>
<gene>
    <name evidence="2" type="ORF">CBR_g18653</name>
</gene>
<dbReference type="Proteomes" id="UP000265515">
    <property type="component" value="Unassembled WGS sequence"/>
</dbReference>
<sequence>MEYRRHYSPPGVDKEVRSQIAELNKGFASIKQFHDVEQARKEEKARRKLEKEEARRREAEEAKKRAAEEAKREAKQQNKREKAPVKALDTKGKKKVHYEVEEVVSDSSGDGSETSVTQELSEKTGKLFISEKRKREADVVFEDSPPMEACPKRTPKRGSMKPVDLSMRMTRSKTAKKTGRTPIPAKKKTPVKTPLSKIVKSARRKTPQSRSTPDASGALARLQYRDAVMKELKDLEAPELQKIRPDEGLHYDKKIEAIFDIAEHRTQIAFDKATVDEAEVIRIADSDNTEEVNQPEDEIV</sequence>
<feature type="region of interest" description="Disordered" evidence="1">
    <location>
        <begin position="32"/>
        <end position="94"/>
    </location>
</feature>
<reference evidence="2 3" key="1">
    <citation type="journal article" date="2018" name="Cell">
        <title>The Chara Genome: Secondary Complexity and Implications for Plant Terrestrialization.</title>
        <authorList>
            <person name="Nishiyama T."/>
            <person name="Sakayama H."/>
            <person name="Vries J.D."/>
            <person name="Buschmann H."/>
            <person name="Saint-Marcoux D."/>
            <person name="Ullrich K.K."/>
            <person name="Haas F.B."/>
            <person name="Vanderstraeten L."/>
            <person name="Becker D."/>
            <person name="Lang D."/>
            <person name="Vosolsobe S."/>
            <person name="Rombauts S."/>
            <person name="Wilhelmsson P.K.I."/>
            <person name="Janitza P."/>
            <person name="Kern R."/>
            <person name="Heyl A."/>
            <person name="Rumpler F."/>
            <person name="Villalobos L.I.A.C."/>
            <person name="Clay J.M."/>
            <person name="Skokan R."/>
            <person name="Toyoda A."/>
            <person name="Suzuki Y."/>
            <person name="Kagoshima H."/>
            <person name="Schijlen E."/>
            <person name="Tajeshwar N."/>
            <person name="Catarino B."/>
            <person name="Hetherington A.J."/>
            <person name="Saltykova A."/>
            <person name="Bonnot C."/>
            <person name="Breuninger H."/>
            <person name="Symeonidi A."/>
            <person name="Radhakrishnan G.V."/>
            <person name="Van Nieuwerburgh F."/>
            <person name="Deforce D."/>
            <person name="Chang C."/>
            <person name="Karol K.G."/>
            <person name="Hedrich R."/>
            <person name="Ulvskov P."/>
            <person name="Glockner G."/>
            <person name="Delwiche C.F."/>
            <person name="Petrasek J."/>
            <person name="Van de Peer Y."/>
            <person name="Friml J."/>
            <person name="Beilby M."/>
            <person name="Dolan L."/>
            <person name="Kohara Y."/>
            <person name="Sugano S."/>
            <person name="Fujiyama A."/>
            <person name="Delaux P.-M."/>
            <person name="Quint M."/>
            <person name="TheiBen G."/>
            <person name="Hagemann M."/>
            <person name="Harholt J."/>
            <person name="Dunand C."/>
            <person name="Zachgo S."/>
            <person name="Langdale J."/>
            <person name="Maumus F."/>
            <person name="Straeten D.V.D."/>
            <person name="Gould S.B."/>
            <person name="Rensing S.A."/>
        </authorList>
    </citation>
    <scope>NUCLEOTIDE SEQUENCE [LARGE SCALE GENOMIC DNA]</scope>
    <source>
        <strain evidence="2 3">S276</strain>
    </source>
</reference>
<feature type="region of interest" description="Disordered" evidence="1">
    <location>
        <begin position="139"/>
        <end position="219"/>
    </location>
</feature>
<dbReference type="EMBL" id="BFEA01000016">
    <property type="protein sequence ID" value="GBG61061.1"/>
    <property type="molecule type" value="Genomic_DNA"/>
</dbReference>
<feature type="compositionally biased region" description="Basic residues" evidence="1">
    <location>
        <begin position="170"/>
        <end position="190"/>
    </location>
</feature>
<evidence type="ECO:0000313" key="2">
    <source>
        <dbReference type="EMBL" id="GBG61061.1"/>
    </source>
</evidence>
<proteinExistence type="predicted"/>
<organism evidence="2 3">
    <name type="scientific">Chara braunii</name>
    <name type="common">Braun's stonewort</name>
    <dbReference type="NCBI Taxonomy" id="69332"/>
    <lineage>
        <taxon>Eukaryota</taxon>
        <taxon>Viridiplantae</taxon>
        <taxon>Streptophyta</taxon>
        <taxon>Charophyceae</taxon>
        <taxon>Charales</taxon>
        <taxon>Characeae</taxon>
        <taxon>Chara</taxon>
    </lineage>
</organism>
<dbReference type="Gramene" id="GBG61061">
    <property type="protein sequence ID" value="GBG61061"/>
    <property type="gene ID" value="CBR_g18653"/>
</dbReference>
<name>A0A388JTE8_CHABU</name>
<accession>A0A388JTE8</accession>
<evidence type="ECO:0000313" key="3">
    <source>
        <dbReference type="Proteomes" id="UP000265515"/>
    </source>
</evidence>
<feature type="compositionally biased region" description="Polar residues" evidence="1">
    <location>
        <begin position="105"/>
        <end position="119"/>
    </location>
</feature>
<feature type="region of interest" description="Disordered" evidence="1">
    <location>
        <begin position="102"/>
        <end position="121"/>
    </location>
</feature>